<keyword evidence="8" id="KW-1185">Reference proteome</keyword>
<comment type="caution">
    <text evidence="7">The sequence shown here is derived from an EMBL/GenBank/DDBJ whole genome shotgun (WGS) entry which is preliminary data.</text>
</comment>
<comment type="similarity">
    <text evidence="1">Belongs to the cytochrome P450 family.</text>
</comment>
<keyword evidence="6" id="KW-0503">Monooxygenase</keyword>
<dbReference type="Pfam" id="PF00067">
    <property type="entry name" value="p450"/>
    <property type="match status" value="2"/>
</dbReference>
<dbReference type="CDD" id="cd20625">
    <property type="entry name" value="CYP164-like"/>
    <property type="match status" value="1"/>
</dbReference>
<evidence type="ECO:0000256" key="5">
    <source>
        <dbReference type="ARBA" id="ARBA00023004"/>
    </source>
</evidence>
<protein>
    <submittedName>
        <fullName evidence="7">Cytochrome P450</fullName>
    </submittedName>
</protein>
<dbReference type="Proteomes" id="UP000632454">
    <property type="component" value="Unassembled WGS sequence"/>
</dbReference>
<sequence length="419" mass="45507">MTTTATPDESVRFNPFTAEFRRNPYPAYARLREHRPIARTMGMWVLTRHADVRAVLGDRSFSSDVIPQMVTRAAAEADHLTTGIERLGATSLVFTDDPAHARLRGLVNTVFTRTTVEALRPVVSHIAVELVDRVARAGVTDIISRVAAPLPVRVLCAWMALPSAVADHVTAWTRDIRLLLEPGLLRRGEHERIGDVIDTFTAALAEMIADRRRRPGDDLVSHLLASRTGGGDTLTDEETAHLLIMCFVAGVETTTSLIGNALLAILTRPDLADSLSCRADLVPGTIRETLRYDSPLQMTTRVAGRDSLVADHAIAAGEQVLLCLGSANRDPAVFSRPDDFDPSRRTASRAEDHLALGHGMHGCLGGALARLQAEVVVAELVGRDGQPRMTCDPADLEWQESSLILRALKQLPIELGAAS</sequence>
<dbReference type="SUPFAM" id="SSF48264">
    <property type="entry name" value="Cytochrome P450"/>
    <property type="match status" value="1"/>
</dbReference>
<gene>
    <name evidence="7" type="ORF">GCM10007298_27830</name>
</gene>
<reference evidence="8" key="1">
    <citation type="journal article" date="2019" name="Int. J. Syst. Evol. Microbiol.">
        <title>The Global Catalogue of Microorganisms (GCM) 10K type strain sequencing project: providing services to taxonomists for standard genome sequencing and annotation.</title>
        <authorList>
            <consortium name="The Broad Institute Genomics Platform"/>
            <consortium name="The Broad Institute Genome Sequencing Center for Infectious Disease"/>
            <person name="Wu L."/>
            <person name="Ma J."/>
        </authorList>
    </citation>
    <scope>NUCLEOTIDE SEQUENCE [LARGE SCALE GENOMIC DNA]</scope>
    <source>
        <strain evidence="8">CCM 7855</strain>
    </source>
</reference>
<dbReference type="InterPro" id="IPR001128">
    <property type="entry name" value="Cyt_P450"/>
</dbReference>
<keyword evidence="2" id="KW-0349">Heme</keyword>
<accession>A0ABQ1V042</accession>
<dbReference type="InterPro" id="IPR036396">
    <property type="entry name" value="Cyt_P450_sf"/>
</dbReference>
<evidence type="ECO:0000256" key="3">
    <source>
        <dbReference type="ARBA" id="ARBA00022723"/>
    </source>
</evidence>
<evidence type="ECO:0000256" key="2">
    <source>
        <dbReference type="ARBA" id="ARBA00022617"/>
    </source>
</evidence>
<dbReference type="Gene3D" id="1.10.630.10">
    <property type="entry name" value="Cytochrome P450"/>
    <property type="match status" value="1"/>
</dbReference>
<evidence type="ECO:0000313" key="8">
    <source>
        <dbReference type="Proteomes" id="UP000632454"/>
    </source>
</evidence>
<evidence type="ECO:0000256" key="1">
    <source>
        <dbReference type="ARBA" id="ARBA00010617"/>
    </source>
</evidence>
<evidence type="ECO:0000256" key="6">
    <source>
        <dbReference type="ARBA" id="ARBA00023033"/>
    </source>
</evidence>
<keyword evidence="5" id="KW-0408">Iron</keyword>
<organism evidence="7 8">
    <name type="scientific">Williamsia phyllosphaerae</name>
    <dbReference type="NCBI Taxonomy" id="885042"/>
    <lineage>
        <taxon>Bacteria</taxon>
        <taxon>Bacillati</taxon>
        <taxon>Actinomycetota</taxon>
        <taxon>Actinomycetes</taxon>
        <taxon>Mycobacteriales</taxon>
        <taxon>Nocardiaceae</taxon>
        <taxon>Williamsia</taxon>
    </lineage>
</organism>
<evidence type="ECO:0000256" key="4">
    <source>
        <dbReference type="ARBA" id="ARBA00023002"/>
    </source>
</evidence>
<dbReference type="PANTHER" id="PTHR46696:SF1">
    <property type="entry name" value="CYTOCHROME P450 YJIB-RELATED"/>
    <property type="match status" value="1"/>
</dbReference>
<dbReference type="PANTHER" id="PTHR46696">
    <property type="entry name" value="P450, PUTATIVE (EUROFUNG)-RELATED"/>
    <property type="match status" value="1"/>
</dbReference>
<evidence type="ECO:0000313" key="7">
    <source>
        <dbReference type="EMBL" id="GGF30301.1"/>
    </source>
</evidence>
<name>A0ABQ1V042_9NOCA</name>
<dbReference type="PRINTS" id="PR00359">
    <property type="entry name" value="BP450"/>
</dbReference>
<keyword evidence="3" id="KW-0479">Metal-binding</keyword>
<keyword evidence="4" id="KW-0560">Oxidoreductase</keyword>
<dbReference type="InterPro" id="IPR002397">
    <property type="entry name" value="Cyt_P450_B"/>
</dbReference>
<dbReference type="RefSeq" id="WP_188490228.1">
    <property type="nucleotide sequence ID" value="NZ_BMCS01000001.1"/>
</dbReference>
<proteinExistence type="inferred from homology"/>
<dbReference type="EMBL" id="BMCS01000001">
    <property type="protein sequence ID" value="GGF30301.1"/>
    <property type="molecule type" value="Genomic_DNA"/>
</dbReference>